<comment type="caution">
    <text evidence="1">The sequence shown here is derived from an EMBL/GenBank/DDBJ whole genome shotgun (WGS) entry which is preliminary data.</text>
</comment>
<dbReference type="EMBL" id="VSSQ01000130">
    <property type="protein sequence ID" value="MPL79788.1"/>
    <property type="molecule type" value="Genomic_DNA"/>
</dbReference>
<gene>
    <name evidence="1" type="ORF">SDC9_25673</name>
</gene>
<name>A0A644UL78_9ZZZZ</name>
<sequence>MARVQLIEFNEKQYQESWWKWLVMIGTHSPNTLDETLTKLSKKGKIDG</sequence>
<accession>A0A644UL78</accession>
<protein>
    <submittedName>
        <fullName evidence="1">Uncharacterized protein</fullName>
    </submittedName>
</protein>
<reference evidence="1" key="1">
    <citation type="submission" date="2019-08" db="EMBL/GenBank/DDBJ databases">
        <authorList>
            <person name="Kucharzyk K."/>
            <person name="Murdoch R.W."/>
            <person name="Higgins S."/>
            <person name="Loffler F."/>
        </authorList>
    </citation>
    <scope>NUCLEOTIDE SEQUENCE</scope>
</reference>
<dbReference type="AlphaFoldDB" id="A0A644UL78"/>
<proteinExistence type="predicted"/>
<organism evidence="1">
    <name type="scientific">bioreactor metagenome</name>
    <dbReference type="NCBI Taxonomy" id="1076179"/>
    <lineage>
        <taxon>unclassified sequences</taxon>
        <taxon>metagenomes</taxon>
        <taxon>ecological metagenomes</taxon>
    </lineage>
</organism>
<evidence type="ECO:0000313" key="1">
    <source>
        <dbReference type="EMBL" id="MPL79788.1"/>
    </source>
</evidence>